<proteinExistence type="predicted"/>
<name>A0A1M5MZW6_9RHOB</name>
<reference evidence="2 3" key="1">
    <citation type="submission" date="2016-11" db="EMBL/GenBank/DDBJ databases">
        <authorList>
            <person name="Jaros S."/>
            <person name="Januszkiewicz K."/>
            <person name="Wedrychowicz H."/>
        </authorList>
    </citation>
    <scope>NUCLEOTIDE SEQUENCE [LARGE SCALE GENOMIC DNA]</scope>
    <source>
        <strain evidence="2 3">DSM 28715</strain>
    </source>
</reference>
<dbReference type="InterPro" id="IPR019734">
    <property type="entry name" value="TPR_rpt"/>
</dbReference>
<evidence type="ECO:0000313" key="2">
    <source>
        <dbReference type="EMBL" id="SHG82876.1"/>
    </source>
</evidence>
<feature type="chain" id="PRO_5012454725" evidence="1">
    <location>
        <begin position="28"/>
        <end position="186"/>
    </location>
</feature>
<evidence type="ECO:0000313" key="3">
    <source>
        <dbReference type="Proteomes" id="UP000184074"/>
    </source>
</evidence>
<sequence>MATRIPPFKCAVAAFVILQAVSSSAVAQTADLDALFLELKDADETSHERISNEIRLEWQKSGSAAMDLLLRRGTEALEEGNALEAAEHFSALIDHAPEFAEGYHGRASAYFADGLMGPAIDDLRQTLVLMPRHYEAMFGLASIMEGLERPEDALKVHELILEIYPLNQMALDAKTRLEEQLRGQSL</sequence>
<dbReference type="SMART" id="SM00028">
    <property type="entry name" value="TPR"/>
    <property type="match status" value="3"/>
</dbReference>
<dbReference type="EMBL" id="FQXB01000001">
    <property type="protein sequence ID" value="SHG82876.1"/>
    <property type="molecule type" value="Genomic_DNA"/>
</dbReference>
<protein>
    <submittedName>
        <fullName evidence="2">Uncharacterized protein</fullName>
    </submittedName>
</protein>
<dbReference type="AlphaFoldDB" id="A0A1M5MZW6"/>
<accession>A0A1M5MZW6</accession>
<feature type="signal peptide" evidence="1">
    <location>
        <begin position="1"/>
        <end position="27"/>
    </location>
</feature>
<dbReference type="SUPFAM" id="SSF48452">
    <property type="entry name" value="TPR-like"/>
    <property type="match status" value="1"/>
</dbReference>
<keyword evidence="3" id="KW-1185">Reference proteome</keyword>
<keyword evidence="1" id="KW-0732">Signal</keyword>
<dbReference type="STRING" id="1508389.SAMN05444003_1117"/>
<dbReference type="Pfam" id="PF13432">
    <property type="entry name" value="TPR_16"/>
    <property type="match status" value="1"/>
</dbReference>
<dbReference type="RefSeq" id="WP_072899843.1">
    <property type="nucleotide sequence ID" value="NZ_FQXB01000001.1"/>
</dbReference>
<gene>
    <name evidence="2" type="ORF">SAMN05444003_1117</name>
</gene>
<organism evidence="2 3">
    <name type="scientific">Cognatiyoonia sediminum</name>
    <dbReference type="NCBI Taxonomy" id="1508389"/>
    <lineage>
        <taxon>Bacteria</taxon>
        <taxon>Pseudomonadati</taxon>
        <taxon>Pseudomonadota</taxon>
        <taxon>Alphaproteobacteria</taxon>
        <taxon>Rhodobacterales</taxon>
        <taxon>Paracoccaceae</taxon>
        <taxon>Cognatiyoonia</taxon>
    </lineage>
</organism>
<dbReference type="InterPro" id="IPR011990">
    <property type="entry name" value="TPR-like_helical_dom_sf"/>
</dbReference>
<evidence type="ECO:0000256" key="1">
    <source>
        <dbReference type="SAM" id="SignalP"/>
    </source>
</evidence>
<dbReference type="Gene3D" id="1.25.40.10">
    <property type="entry name" value="Tetratricopeptide repeat domain"/>
    <property type="match status" value="1"/>
</dbReference>
<dbReference type="Proteomes" id="UP000184074">
    <property type="component" value="Unassembled WGS sequence"/>
</dbReference>